<dbReference type="RefSeq" id="WP_344877369.1">
    <property type="nucleotide sequence ID" value="NZ_BAABAL010000016.1"/>
</dbReference>
<reference evidence="2" key="1">
    <citation type="journal article" date="2019" name="Int. J. Syst. Evol. Microbiol.">
        <title>The Global Catalogue of Microorganisms (GCM) 10K type strain sequencing project: providing services to taxonomists for standard genome sequencing and annotation.</title>
        <authorList>
            <consortium name="The Broad Institute Genomics Platform"/>
            <consortium name="The Broad Institute Genome Sequencing Center for Infectious Disease"/>
            <person name="Wu L."/>
            <person name="Ma J."/>
        </authorList>
    </citation>
    <scope>NUCLEOTIDE SEQUENCE [LARGE SCALE GENOMIC DNA]</scope>
    <source>
        <strain evidence="2">JCM 17342</strain>
    </source>
</reference>
<accession>A0ABP7SQU4</accession>
<sequence>MGREFELRKEVVLPVSPEEVWAAVATAEGQAAWFMSTEEISPGDAEVWDPPKHLVIKTPEAEDGSFHAFEYLIEGREGTAVLRFVHSGMSGEAWPDEYVDMTSMGWNSYLHSLREYLVHFPGRPARYVEAEAPKSSVDSATWDRLVAKLGVSAVGDKASIALPGLPSQDGVVDIIEESFVGIRTAGSLVRFHGRSRLNMPVAVGHHVYSPIDTDVYARAWTAWLGTTFQEA</sequence>
<proteinExistence type="predicted"/>
<dbReference type="EMBL" id="BAABAL010000016">
    <property type="protein sequence ID" value="GAA4014956.1"/>
    <property type="molecule type" value="Genomic_DNA"/>
</dbReference>
<gene>
    <name evidence="1" type="ORF">GCM10022247_42330</name>
</gene>
<dbReference type="Gene3D" id="3.30.530.20">
    <property type="match status" value="1"/>
</dbReference>
<dbReference type="InterPro" id="IPR023393">
    <property type="entry name" value="START-like_dom_sf"/>
</dbReference>
<comment type="caution">
    <text evidence="1">The sequence shown here is derived from an EMBL/GenBank/DDBJ whole genome shotgun (WGS) entry which is preliminary data.</text>
</comment>
<dbReference type="Proteomes" id="UP001501747">
    <property type="component" value="Unassembled WGS sequence"/>
</dbReference>
<evidence type="ECO:0000313" key="2">
    <source>
        <dbReference type="Proteomes" id="UP001501747"/>
    </source>
</evidence>
<name>A0ABP7SQU4_9PSEU</name>
<dbReference type="SUPFAM" id="SSF55961">
    <property type="entry name" value="Bet v1-like"/>
    <property type="match status" value="1"/>
</dbReference>
<evidence type="ECO:0000313" key="1">
    <source>
        <dbReference type="EMBL" id="GAA4014956.1"/>
    </source>
</evidence>
<organism evidence="1 2">
    <name type="scientific">Allokutzneria multivorans</name>
    <dbReference type="NCBI Taxonomy" id="1142134"/>
    <lineage>
        <taxon>Bacteria</taxon>
        <taxon>Bacillati</taxon>
        <taxon>Actinomycetota</taxon>
        <taxon>Actinomycetes</taxon>
        <taxon>Pseudonocardiales</taxon>
        <taxon>Pseudonocardiaceae</taxon>
        <taxon>Allokutzneria</taxon>
    </lineage>
</organism>
<keyword evidence="2" id="KW-1185">Reference proteome</keyword>
<dbReference type="CDD" id="cd07814">
    <property type="entry name" value="SRPBCC_CalC_Aha1-like"/>
    <property type="match status" value="1"/>
</dbReference>
<protein>
    <submittedName>
        <fullName evidence="1">SRPBCC domain-containing protein</fullName>
    </submittedName>
</protein>